<dbReference type="OrthoDB" id="981633at2"/>
<reference evidence="3" key="1">
    <citation type="submission" date="2016-10" db="EMBL/GenBank/DDBJ databases">
        <authorList>
            <person name="Varghese N."/>
            <person name="Submissions S."/>
        </authorList>
    </citation>
    <scope>NUCLEOTIDE SEQUENCE [LARGE SCALE GENOMIC DNA]</scope>
    <source>
        <strain evidence="3">CGMCC 1.12402</strain>
    </source>
</reference>
<evidence type="ECO:0000256" key="1">
    <source>
        <dbReference type="SAM" id="SignalP"/>
    </source>
</evidence>
<dbReference type="GeneID" id="99987814"/>
<dbReference type="AlphaFoldDB" id="A0A1I0R6L0"/>
<dbReference type="EMBL" id="FOIR01000003">
    <property type="protein sequence ID" value="SEW36056.1"/>
    <property type="molecule type" value="Genomic_DNA"/>
</dbReference>
<feature type="signal peptide" evidence="1">
    <location>
        <begin position="1"/>
        <end position="32"/>
    </location>
</feature>
<dbReference type="RefSeq" id="WP_139177604.1">
    <property type="nucleotide sequence ID" value="NZ_FOIR01000003.1"/>
</dbReference>
<gene>
    <name evidence="2" type="ORF">SAMN05216290_3136</name>
</gene>
<evidence type="ECO:0000313" key="3">
    <source>
        <dbReference type="Proteomes" id="UP000199437"/>
    </source>
</evidence>
<evidence type="ECO:0000313" key="2">
    <source>
        <dbReference type="EMBL" id="SEW36056.1"/>
    </source>
</evidence>
<keyword evidence="1" id="KW-0732">Signal</keyword>
<accession>A0A1I0R6L0</accession>
<keyword evidence="3" id="KW-1185">Reference proteome</keyword>
<protein>
    <submittedName>
        <fullName evidence="2">Uncharacterized protein</fullName>
    </submittedName>
</protein>
<proteinExistence type="predicted"/>
<feature type="chain" id="PRO_5011480861" evidence="1">
    <location>
        <begin position="33"/>
        <end position="132"/>
    </location>
</feature>
<dbReference type="Proteomes" id="UP000199437">
    <property type="component" value="Unassembled WGS sequence"/>
</dbReference>
<organism evidence="2 3">
    <name type="scientific">Roseivirga pacifica</name>
    <dbReference type="NCBI Taxonomy" id="1267423"/>
    <lineage>
        <taxon>Bacteria</taxon>
        <taxon>Pseudomonadati</taxon>
        <taxon>Bacteroidota</taxon>
        <taxon>Cytophagia</taxon>
        <taxon>Cytophagales</taxon>
        <taxon>Roseivirgaceae</taxon>
        <taxon>Roseivirga</taxon>
    </lineage>
</organism>
<name>A0A1I0R6L0_9BACT</name>
<sequence length="132" mass="15180">MNSLVFNNNYTLKRRLVMVVLFLVGISATVLATPLGDEDKLTKEEAEKLIELVKEDLEIEAETPNFVFDEEGIMEESSPLQIIKIYDKNDVLLLEAPVSSLKQTKNKHLRRLLNASDFLIKYNDSSYYRLDI</sequence>